<organism evidence="1 2">
    <name type="scientific">Mycena albidolilacea</name>
    <dbReference type="NCBI Taxonomy" id="1033008"/>
    <lineage>
        <taxon>Eukaryota</taxon>
        <taxon>Fungi</taxon>
        <taxon>Dikarya</taxon>
        <taxon>Basidiomycota</taxon>
        <taxon>Agaricomycotina</taxon>
        <taxon>Agaricomycetes</taxon>
        <taxon>Agaricomycetidae</taxon>
        <taxon>Agaricales</taxon>
        <taxon>Marasmiineae</taxon>
        <taxon>Mycenaceae</taxon>
        <taxon>Mycena</taxon>
    </lineage>
</organism>
<keyword evidence="2" id="KW-1185">Reference proteome</keyword>
<sequence>LIPYDNELALLAHGVPTFDALTQTEFMLCAYNIFQMGDIVAIEKLLNIKGHNGFCPCLSCNIKGVRNITAGTTIYHVPLTLPMKDSEPKKSWDPFNLPLRTHESFAKVTEDIDRSETVMHRKELAKFHRIKGLPALRHVGSLHFGRSTPWDFMHLAFENIGPNLVKLWSGKYKGLGAGSEDYEIEEEVWNEIWAETAAATHDIPAQFVRVLSDTPGYFTAEAWCFWFIYLAPILLSGRFQDDKYYTHACQFSEIIKLCIAFQITYSEIDDLQVNIVHWVQKYEDITRKRVTAYLSAAINKS</sequence>
<gene>
    <name evidence="1" type="ORF">DFH08DRAFT_708108</name>
</gene>
<reference evidence="1" key="1">
    <citation type="submission" date="2023-03" db="EMBL/GenBank/DDBJ databases">
        <title>Massive genome expansion in bonnet fungi (Mycena s.s.) driven by repeated elements and novel gene families across ecological guilds.</title>
        <authorList>
            <consortium name="Lawrence Berkeley National Laboratory"/>
            <person name="Harder C.B."/>
            <person name="Miyauchi S."/>
            <person name="Viragh M."/>
            <person name="Kuo A."/>
            <person name="Thoen E."/>
            <person name="Andreopoulos B."/>
            <person name="Lu D."/>
            <person name="Skrede I."/>
            <person name="Drula E."/>
            <person name="Henrissat B."/>
            <person name="Morin E."/>
            <person name="Kohler A."/>
            <person name="Barry K."/>
            <person name="LaButti K."/>
            <person name="Morin E."/>
            <person name="Salamov A."/>
            <person name="Lipzen A."/>
            <person name="Mereny Z."/>
            <person name="Hegedus B."/>
            <person name="Baldrian P."/>
            <person name="Stursova M."/>
            <person name="Weitz H."/>
            <person name="Taylor A."/>
            <person name="Grigoriev I.V."/>
            <person name="Nagy L.G."/>
            <person name="Martin F."/>
            <person name="Kauserud H."/>
        </authorList>
    </citation>
    <scope>NUCLEOTIDE SEQUENCE</scope>
    <source>
        <strain evidence="1">CBHHK002</strain>
    </source>
</reference>
<dbReference type="AlphaFoldDB" id="A0AAD7EKI6"/>
<proteinExistence type="predicted"/>
<name>A0AAD7EKI6_9AGAR</name>
<feature type="non-terminal residue" evidence="1">
    <location>
        <position position="1"/>
    </location>
</feature>
<accession>A0AAD7EKI6</accession>
<protein>
    <recommendedName>
        <fullName evidence="3">Transposase</fullName>
    </recommendedName>
</protein>
<dbReference type="Proteomes" id="UP001218218">
    <property type="component" value="Unassembled WGS sequence"/>
</dbReference>
<dbReference type="EMBL" id="JARIHO010000034">
    <property type="protein sequence ID" value="KAJ7333280.1"/>
    <property type="molecule type" value="Genomic_DNA"/>
</dbReference>
<comment type="caution">
    <text evidence="1">The sequence shown here is derived from an EMBL/GenBank/DDBJ whole genome shotgun (WGS) entry which is preliminary data.</text>
</comment>
<evidence type="ECO:0000313" key="2">
    <source>
        <dbReference type="Proteomes" id="UP001218218"/>
    </source>
</evidence>
<evidence type="ECO:0008006" key="3">
    <source>
        <dbReference type="Google" id="ProtNLM"/>
    </source>
</evidence>
<evidence type="ECO:0000313" key="1">
    <source>
        <dbReference type="EMBL" id="KAJ7333280.1"/>
    </source>
</evidence>